<feature type="region of interest" description="Disordered" evidence="1">
    <location>
        <begin position="101"/>
        <end position="151"/>
    </location>
</feature>
<evidence type="ECO:0000313" key="2">
    <source>
        <dbReference type="EMBL" id="CEK67205.1"/>
    </source>
</evidence>
<accession>A0A0B6ZHG9</accession>
<dbReference type="AlphaFoldDB" id="A0A0B6ZHG9"/>
<protein>
    <submittedName>
        <fullName evidence="2">Uncharacterized protein</fullName>
    </submittedName>
</protein>
<sequence>MNKNDQLLKLIKRTDDAKKGQSGAKKEHFQIDKVPVAANALMLRTLFPFSAEVIFSTAKKTPESGYRGPVSVHYASVAWIDAVLDCCSNFTYNEYNLSIQHTRKKQETKTKPATEVKKDAGTVPKRGAAQDGTKTVKDGNSSSGSLSDNNT</sequence>
<feature type="compositionally biased region" description="Basic and acidic residues" evidence="1">
    <location>
        <begin position="105"/>
        <end position="120"/>
    </location>
</feature>
<feature type="compositionally biased region" description="Low complexity" evidence="1">
    <location>
        <begin position="138"/>
        <end position="151"/>
    </location>
</feature>
<evidence type="ECO:0000256" key="1">
    <source>
        <dbReference type="SAM" id="MobiDB-lite"/>
    </source>
</evidence>
<organism evidence="2">
    <name type="scientific">Arion vulgaris</name>
    <dbReference type="NCBI Taxonomy" id="1028688"/>
    <lineage>
        <taxon>Eukaryota</taxon>
        <taxon>Metazoa</taxon>
        <taxon>Spiralia</taxon>
        <taxon>Lophotrochozoa</taxon>
        <taxon>Mollusca</taxon>
        <taxon>Gastropoda</taxon>
        <taxon>Heterobranchia</taxon>
        <taxon>Euthyneura</taxon>
        <taxon>Panpulmonata</taxon>
        <taxon>Eupulmonata</taxon>
        <taxon>Stylommatophora</taxon>
        <taxon>Helicina</taxon>
        <taxon>Arionoidea</taxon>
        <taxon>Arionidae</taxon>
        <taxon>Arion</taxon>
    </lineage>
</organism>
<reference evidence="2" key="1">
    <citation type="submission" date="2014-12" db="EMBL/GenBank/DDBJ databases">
        <title>Insight into the proteome of Arion vulgaris.</title>
        <authorList>
            <person name="Aradska J."/>
            <person name="Bulat T."/>
            <person name="Smidak R."/>
            <person name="Sarate P."/>
            <person name="Gangsoo J."/>
            <person name="Sialana F."/>
            <person name="Bilban M."/>
            <person name="Lubec G."/>
        </authorList>
    </citation>
    <scope>NUCLEOTIDE SEQUENCE</scope>
    <source>
        <tissue evidence="2">Skin</tissue>
    </source>
</reference>
<proteinExistence type="predicted"/>
<name>A0A0B6ZHG9_9EUPU</name>
<gene>
    <name evidence="2" type="primary">ORF61740</name>
</gene>
<dbReference type="EMBL" id="HACG01020340">
    <property type="protein sequence ID" value="CEK67205.1"/>
    <property type="molecule type" value="Transcribed_RNA"/>
</dbReference>